<reference evidence="2" key="1">
    <citation type="submission" date="2023-05" db="EMBL/GenBank/DDBJ databases">
        <title>Anaerotaeda fermentans gen. nov., sp. nov., a novel anaerobic planctomycete of the new family within the order Sedimentisphaerales isolated from Taman Peninsula, Russia.</title>
        <authorList>
            <person name="Khomyakova M.A."/>
            <person name="Merkel A.Y."/>
            <person name="Slobodkin A.I."/>
        </authorList>
    </citation>
    <scope>NUCLEOTIDE SEQUENCE</scope>
    <source>
        <strain evidence="2">M17dextr</strain>
    </source>
</reference>
<dbReference type="EMBL" id="JASCXX010000069">
    <property type="protein sequence ID" value="MDI6451861.1"/>
    <property type="molecule type" value="Genomic_DNA"/>
</dbReference>
<name>A0AAW6U8K5_9BACT</name>
<dbReference type="GO" id="GO:0016787">
    <property type="term" value="F:hydrolase activity"/>
    <property type="evidence" value="ECO:0007669"/>
    <property type="project" value="UniProtKB-KW"/>
</dbReference>
<dbReference type="PANTHER" id="PTHR36848">
    <property type="entry name" value="DNA-BINDING PROTEIN (PUTATIVE SECRETED PROTEIN)-RELATED"/>
    <property type="match status" value="1"/>
</dbReference>
<feature type="signal peptide" evidence="1">
    <location>
        <begin position="1"/>
        <end position="21"/>
    </location>
</feature>
<dbReference type="Gene3D" id="2.60.120.260">
    <property type="entry name" value="Galactose-binding domain-like"/>
    <property type="match status" value="3"/>
</dbReference>
<dbReference type="PANTHER" id="PTHR36848:SF2">
    <property type="entry name" value="SECRETED PROTEIN"/>
    <property type="match status" value="1"/>
</dbReference>
<keyword evidence="2" id="KW-0378">Hydrolase</keyword>
<sequence>MIRRAIISCLSVLLLSGVVTAQKLTPAGKPVTSAQVRKQFAEPPREYSSAPLWVWNDMLTEQQIAETMADLAGQKVRQVFVHPRPGLMTPYLSEDWFRLWKVALREAEKLDMNVWIYDENSYPSGFAGGLVPEAMPESRGKGLAIQEAKTPGGIGDNALAVFRLTDSSYEDITERVRAGEEFPDGRYLVASIRLAQAGGWFGGKWYVDLLKPGVTEKFIEITMERYREQIGDQFGKRVPGWFTDEPHLAPAGGLHWSDHLPELFKQRWGYDLIQHLPSLVQPVGDWKRVRHNYYNLLLEQFIDRWASPCYEYCEEHDLEFTGHYWEHGWPGAGHGGDNMAMYAWHQRPAIDTLMNQYSEDVNAQFGNVRSVKELSSVANQMGRRRTLCEAYGAGGWDLRFEDMKRIGDWLYVLGVNTLNEHLSYITIRGARKRDHPQSFSYHEPWWDTYHVMAEYFTRLSLVMSQGRQINRVLVLEPTTTTWMYQGATDPPGRLREIGDRFQTLLMDLERAQAEYDVGCEDIIDRQGSTDGDRFKVGYGAYDTVVLPPLTENLNSPTMSLLERYVQAGGVVLCCGDAPVYVDGMPSDRGAALTNGMGWKRVAVAEVPEMVLTRSGDGFAIERQEGDKGILFHHRRHVKDGQFLLLVNTSIESPSAGTLRSDLKGIRQWNLNTGEIEPYPFEQTAGGVEADFGLPASGSLLLFLSEQVVKSRKRPELEASLRAAVPRMMEIRRLQPNVLTLDYVDITAGGETLDDVYFYRANQFAFRKNGMDRNPWDSAVQSRDQLITKTFPANSGFTARYKFTIEEAVPKNLAIVIERTDLYTITCNGQPVSASPGDWWLDKAFGRIDIAKAAKVGENVVTIEARPFTIYHELEPAYVLGDFTLQSTERGFVMIPDKPLKILKPDTSLTHRVNPDGMMWLSGGIGFQNGVEDRAPFVEFDLGESVELTAIQIWNYNEGHVRDLSSRGVRELRVQGSVTGRPDSFDQELGTFRLARAGANSPAEQLDVRMKEVRFVRFEVRSNQQGLTYPADGSPNDNGFVGLAEVRFFAGSDRQLDAVKIHRVSSELASMGRTADRLVDGSGLVGAKPGWRQQGHPFYGAGVAYRQQFDVDKPKGSYVVSLPDWYGSVAEVRVNGKSAGYITAPPWECNVTSQIQRGANAIEVVVIGTLKNTLGPHHAGAGLGSAWPGMFQRGPETGPPAGNAYHTVDYGLFKPFVLTQRLTK</sequence>
<dbReference type="SUPFAM" id="SSF49785">
    <property type="entry name" value="Galactose-binding domain-like"/>
    <property type="match status" value="1"/>
</dbReference>
<proteinExistence type="predicted"/>
<accession>A0AAW6U8K5</accession>
<keyword evidence="1" id="KW-0732">Signal</keyword>
<comment type="caution">
    <text evidence="2">The sequence shown here is derived from an EMBL/GenBank/DDBJ whole genome shotgun (WGS) entry which is preliminary data.</text>
</comment>
<protein>
    <submittedName>
        <fullName evidence="2">Glycosyl hydrolase</fullName>
    </submittedName>
</protein>
<dbReference type="InterPro" id="IPR053161">
    <property type="entry name" value="Ulvan_degrading_GH"/>
</dbReference>
<feature type="chain" id="PRO_5043431600" evidence="1">
    <location>
        <begin position="22"/>
        <end position="1223"/>
    </location>
</feature>
<keyword evidence="3" id="KW-1185">Reference proteome</keyword>
<organism evidence="2 3">
    <name type="scientific">Anaerobaca lacustris</name>
    <dbReference type="NCBI Taxonomy" id="3044600"/>
    <lineage>
        <taxon>Bacteria</taxon>
        <taxon>Pseudomonadati</taxon>
        <taxon>Planctomycetota</taxon>
        <taxon>Phycisphaerae</taxon>
        <taxon>Sedimentisphaerales</taxon>
        <taxon>Anaerobacaceae</taxon>
        <taxon>Anaerobaca</taxon>
    </lineage>
</organism>
<evidence type="ECO:0000256" key="1">
    <source>
        <dbReference type="SAM" id="SignalP"/>
    </source>
</evidence>
<dbReference type="AlphaFoldDB" id="A0AAW6U8K5"/>
<dbReference type="Proteomes" id="UP001431776">
    <property type="component" value="Unassembled WGS sequence"/>
</dbReference>
<gene>
    <name evidence="2" type="ORF">QJ522_22575</name>
</gene>
<evidence type="ECO:0000313" key="2">
    <source>
        <dbReference type="EMBL" id="MDI6451861.1"/>
    </source>
</evidence>
<dbReference type="InterPro" id="IPR008979">
    <property type="entry name" value="Galactose-bd-like_sf"/>
</dbReference>
<dbReference type="Pfam" id="PF17132">
    <property type="entry name" value="Glyco_hydro_106"/>
    <property type="match status" value="1"/>
</dbReference>
<dbReference type="RefSeq" id="WP_349247269.1">
    <property type="nucleotide sequence ID" value="NZ_JASCXX010000069.1"/>
</dbReference>
<evidence type="ECO:0000313" key="3">
    <source>
        <dbReference type="Proteomes" id="UP001431776"/>
    </source>
</evidence>